<accession>A0A7J7IVZ3</accession>
<sequence length="109" mass="12387">MGPVLLLILESGVSPAKLLLRKGVRTNIPQVVEQYDEELFRGKEAHLKERQKRNADDRRAKELEVLKPGDLVWIKCSKDKEGESGRVVAGREEGAFYDFQVGGRVLRRN</sequence>
<dbReference type="EMBL" id="VXIV02003376">
    <property type="protein sequence ID" value="KAF6017584.1"/>
    <property type="molecule type" value="Genomic_DNA"/>
</dbReference>
<gene>
    <name evidence="1" type="ORF">EB796_024116</name>
</gene>
<comment type="caution">
    <text evidence="1">The sequence shown here is derived from an EMBL/GenBank/DDBJ whole genome shotgun (WGS) entry which is preliminary data.</text>
</comment>
<dbReference type="Proteomes" id="UP000593567">
    <property type="component" value="Unassembled WGS sequence"/>
</dbReference>
<organism evidence="1 2">
    <name type="scientific">Bugula neritina</name>
    <name type="common">Brown bryozoan</name>
    <name type="synonym">Sertularia neritina</name>
    <dbReference type="NCBI Taxonomy" id="10212"/>
    <lineage>
        <taxon>Eukaryota</taxon>
        <taxon>Metazoa</taxon>
        <taxon>Spiralia</taxon>
        <taxon>Lophotrochozoa</taxon>
        <taxon>Bryozoa</taxon>
        <taxon>Gymnolaemata</taxon>
        <taxon>Cheilostomatida</taxon>
        <taxon>Flustrina</taxon>
        <taxon>Buguloidea</taxon>
        <taxon>Bugulidae</taxon>
        <taxon>Bugula</taxon>
    </lineage>
</organism>
<evidence type="ECO:0000313" key="1">
    <source>
        <dbReference type="EMBL" id="KAF6017584.1"/>
    </source>
</evidence>
<name>A0A7J7IVZ3_BUGNE</name>
<evidence type="ECO:0000313" key="2">
    <source>
        <dbReference type="Proteomes" id="UP000593567"/>
    </source>
</evidence>
<proteinExistence type="predicted"/>
<protein>
    <submittedName>
        <fullName evidence="1">Uncharacterized protein</fullName>
    </submittedName>
</protein>
<keyword evidence="2" id="KW-1185">Reference proteome</keyword>
<dbReference type="AlphaFoldDB" id="A0A7J7IVZ3"/>
<reference evidence="1" key="1">
    <citation type="submission" date="2020-06" db="EMBL/GenBank/DDBJ databases">
        <title>Draft genome of Bugula neritina, a colonial animal packing powerful symbionts and potential medicines.</title>
        <authorList>
            <person name="Rayko M."/>
        </authorList>
    </citation>
    <scope>NUCLEOTIDE SEQUENCE [LARGE SCALE GENOMIC DNA]</scope>
    <source>
        <strain evidence="1">Kwan_BN1</strain>
    </source>
</reference>